<dbReference type="PANTHER" id="PTHR42916">
    <property type="entry name" value="2-SUCCINYL-5-ENOLPYRUVYL-6-HYDROXY-3-CYCLOHEXENE-1-CARBOXYLATE SYNTHASE"/>
    <property type="match status" value="1"/>
</dbReference>
<keyword evidence="6" id="KW-1185">Reference proteome</keyword>
<dbReference type="RefSeq" id="WP_115316279.1">
    <property type="nucleotide sequence ID" value="NZ_LWIF01000001.1"/>
</dbReference>
<proteinExistence type="inferred from homology"/>
<comment type="function">
    <text evidence="3">Catalyzes a proton abstraction reaction that results in 2,5-elimination of pyruvate from 2-succinyl-5-enolpyruvyl-6-hydroxy-3-cyclohexene-1-carboxylate (SEPHCHC) and the formation of 2-succinyl-6-hydroxy-2,4-cyclohexadiene-1-carboxylate (SHCHC).</text>
</comment>
<evidence type="ECO:0000313" key="6">
    <source>
        <dbReference type="Proteomes" id="UP000255417"/>
    </source>
</evidence>
<dbReference type="AlphaFoldDB" id="A0A379CCM4"/>
<evidence type="ECO:0000256" key="1">
    <source>
        <dbReference type="ARBA" id="ARBA00022428"/>
    </source>
</evidence>
<dbReference type="UniPathway" id="UPA00079"/>
<gene>
    <name evidence="3 5" type="primary">menH</name>
    <name evidence="5" type="ORF">NCTC12872_01880</name>
</gene>
<dbReference type="PANTHER" id="PTHR42916:SF1">
    <property type="entry name" value="PROTEIN PHYLLO, CHLOROPLASTIC"/>
    <property type="match status" value="1"/>
</dbReference>
<dbReference type="OrthoDB" id="9808398at2"/>
<dbReference type="SUPFAM" id="SSF53474">
    <property type="entry name" value="alpha/beta-Hydrolases"/>
    <property type="match status" value="1"/>
</dbReference>
<dbReference type="EMBL" id="UGTA01000001">
    <property type="protein sequence ID" value="SUB59829.1"/>
    <property type="molecule type" value="Genomic_DNA"/>
</dbReference>
<comment type="catalytic activity">
    <reaction evidence="3">
        <text>5-enolpyruvoyl-6-hydroxy-2-succinyl-cyclohex-3-ene-1-carboxylate = (1R,6R)-6-hydroxy-2-succinyl-cyclohexa-2,4-diene-1-carboxylate + pyruvate</text>
        <dbReference type="Rhea" id="RHEA:25597"/>
        <dbReference type="ChEBI" id="CHEBI:15361"/>
        <dbReference type="ChEBI" id="CHEBI:58689"/>
        <dbReference type="ChEBI" id="CHEBI:58818"/>
        <dbReference type="EC" id="4.2.99.20"/>
    </reaction>
</comment>
<dbReference type="Proteomes" id="UP000255417">
    <property type="component" value="Unassembled WGS sequence"/>
</dbReference>
<name>A0A379CCM4_9PAST</name>
<dbReference type="GO" id="GO:0009234">
    <property type="term" value="P:menaquinone biosynthetic process"/>
    <property type="evidence" value="ECO:0007669"/>
    <property type="project" value="UniProtKB-UniRule"/>
</dbReference>
<dbReference type="NCBIfam" id="TIGR03695">
    <property type="entry name" value="menH_SHCHC"/>
    <property type="match status" value="1"/>
</dbReference>
<dbReference type="InterPro" id="IPR029058">
    <property type="entry name" value="AB_hydrolase_fold"/>
</dbReference>
<comment type="subunit">
    <text evidence="3">Monomer.</text>
</comment>
<dbReference type="UniPathway" id="UPA01057">
    <property type="reaction ID" value="UER00900"/>
</dbReference>
<reference evidence="5 6" key="1">
    <citation type="submission" date="2018-06" db="EMBL/GenBank/DDBJ databases">
        <authorList>
            <consortium name="Pathogen Informatics"/>
            <person name="Doyle S."/>
        </authorList>
    </citation>
    <scope>NUCLEOTIDE SEQUENCE [LARGE SCALE GENOMIC DNA]</scope>
    <source>
        <strain evidence="5 6">NCTC12872</strain>
    </source>
</reference>
<comment type="pathway">
    <text evidence="3">Quinol/quinone metabolism; menaquinone biosynthesis.</text>
</comment>
<dbReference type="HAMAP" id="MF_01660">
    <property type="entry name" value="MenH"/>
    <property type="match status" value="1"/>
</dbReference>
<organism evidence="5 6">
    <name type="scientific">Phocoenobacter uteri</name>
    <dbReference type="NCBI Taxonomy" id="146806"/>
    <lineage>
        <taxon>Bacteria</taxon>
        <taxon>Pseudomonadati</taxon>
        <taxon>Pseudomonadota</taxon>
        <taxon>Gammaproteobacteria</taxon>
        <taxon>Pasteurellales</taxon>
        <taxon>Pasteurellaceae</taxon>
        <taxon>Phocoenobacter</taxon>
    </lineage>
</organism>
<evidence type="ECO:0000313" key="5">
    <source>
        <dbReference type="EMBL" id="SUB59829.1"/>
    </source>
</evidence>
<comment type="similarity">
    <text evidence="3">Belongs to the AB hydrolase superfamily. MenH family.</text>
</comment>
<dbReference type="InterPro" id="IPR022485">
    <property type="entry name" value="SHCHC_synthase_MenH"/>
</dbReference>
<dbReference type="InterPro" id="IPR000073">
    <property type="entry name" value="AB_hydrolase_1"/>
</dbReference>
<keyword evidence="1 3" id="KW-0474">Menaquinone biosynthesis</keyword>
<sequence length="256" mass="29770">MLAFQWHNVPNLAEPSIPVVFLHGLLGSQQDWNKVLKNLQNHPKIRPLTLDLPFHGQSETICCNDFNEVCQQIHDTLQTQIDRPFYLVGYSLGGRIALHYHLFKNNPLLLGTIVEGANIGLETKSQRYVRWQNDIAWATRFETENIENVLQDWYQQAVFFDLDFAKKQQLIQKRKSNNGKCIAQMLKATSLAKQAFLLEQIKTQSNLHFIIGERDKKFQTQAIQYQLNYQLIENAGHNCHWENPVGFIKKLETIVR</sequence>
<comment type="pathway">
    <text evidence="3">Quinol/quinone metabolism; 1,4-dihydroxy-2-naphthoate biosynthesis; 1,4-dihydroxy-2-naphthoate from chorismate: step 3/7.</text>
</comment>
<dbReference type="GO" id="GO:0070205">
    <property type="term" value="F:2-succinyl-6-hydroxy-2,4-cyclohexadiene-1-carboxylate synthase activity"/>
    <property type="evidence" value="ECO:0007669"/>
    <property type="project" value="UniProtKB-UniRule"/>
</dbReference>
<keyword evidence="2 3" id="KW-0456">Lyase</keyword>
<dbReference type="Gene3D" id="3.40.50.1820">
    <property type="entry name" value="alpha/beta hydrolase"/>
    <property type="match status" value="1"/>
</dbReference>
<evidence type="ECO:0000259" key="4">
    <source>
        <dbReference type="Pfam" id="PF00561"/>
    </source>
</evidence>
<dbReference type="EC" id="4.2.99.20" evidence="3"/>
<dbReference type="NCBIfam" id="NF008340">
    <property type="entry name" value="PRK11126.1"/>
    <property type="match status" value="1"/>
</dbReference>
<evidence type="ECO:0000256" key="2">
    <source>
        <dbReference type="ARBA" id="ARBA00023239"/>
    </source>
</evidence>
<accession>A0A379CCM4</accession>
<evidence type="ECO:0000256" key="3">
    <source>
        <dbReference type="HAMAP-Rule" id="MF_01660"/>
    </source>
</evidence>
<protein>
    <recommendedName>
        <fullName evidence="3">Putative 2-succinyl-6-hydroxy-2,4-cyclohexadiene-1-carboxylate synthase</fullName>
        <shortName evidence="3">SHCHC synthase</shortName>
        <ecNumber evidence="3">4.2.99.20</ecNumber>
    </recommendedName>
</protein>
<dbReference type="Pfam" id="PF00561">
    <property type="entry name" value="Abhydrolase_1"/>
    <property type="match status" value="1"/>
</dbReference>
<feature type="domain" description="AB hydrolase-1" evidence="4">
    <location>
        <begin position="18"/>
        <end position="244"/>
    </location>
</feature>